<dbReference type="CDD" id="cd07777">
    <property type="entry name" value="ASKHA_NBD_FGGY_SHK"/>
    <property type="match status" value="1"/>
</dbReference>
<comment type="similarity">
    <text evidence="1">Belongs to the FGGY kinase family.</text>
</comment>
<dbReference type="GO" id="GO:0006071">
    <property type="term" value="P:glycerol metabolic process"/>
    <property type="evidence" value="ECO:0007669"/>
    <property type="project" value="TreeGrafter"/>
</dbReference>
<dbReference type="Gene3D" id="3.30.420.40">
    <property type="match status" value="2"/>
</dbReference>
<accession>A0A0N5ASL4</accession>
<keyword evidence="3" id="KW-0418">Kinase</keyword>
<dbReference type="PANTHER" id="PTHR10196">
    <property type="entry name" value="SUGAR KINASE"/>
    <property type="match status" value="1"/>
</dbReference>
<dbReference type="STRING" id="451379.A0A0N5ASL4"/>
<evidence type="ECO:0000256" key="3">
    <source>
        <dbReference type="ARBA" id="ARBA00022777"/>
    </source>
</evidence>
<evidence type="ECO:0000313" key="5">
    <source>
        <dbReference type="WBParaSite" id="SMUV_0000778701-mRNA-1"/>
    </source>
</evidence>
<dbReference type="GO" id="GO:0050277">
    <property type="term" value="F:sedoheptulokinase activity"/>
    <property type="evidence" value="ECO:0007669"/>
    <property type="project" value="TreeGrafter"/>
</dbReference>
<proteinExistence type="inferred from homology"/>
<dbReference type="WBParaSite" id="SMUV_0000778701-mRNA-1">
    <property type="protein sequence ID" value="SMUV_0000778701-mRNA-1"/>
    <property type="gene ID" value="SMUV_0000778701"/>
</dbReference>
<keyword evidence="2" id="KW-0808">Transferase</keyword>
<dbReference type="InterPro" id="IPR043129">
    <property type="entry name" value="ATPase_NBD"/>
</dbReference>
<evidence type="ECO:0000313" key="4">
    <source>
        <dbReference type="Proteomes" id="UP000046393"/>
    </source>
</evidence>
<dbReference type="PANTHER" id="PTHR10196:SF67">
    <property type="entry name" value="SEDOHEPTULOKINASE"/>
    <property type="match status" value="1"/>
</dbReference>
<sequence>MSAKTIGIDIGTTSVKICLMASDKSSSYSVAEFKKTVGFDFSILKCVQQAHNANINNKNTEYYEQNPAVIFDTIKKLCHSLETQSLETVSGICVTGQMHGIVLWNSKMLVQGIVCSSPLITWMDRRVPQEFVDNLPRVQTDTSNMIHYFNINKMFHLKIKSTNAEEIINEAWKFIDILEKSLLTCVILRASSSESAQLHVGYGVVTLAWLQKYGKLDNQWDCCGTIMDMFNCYLAELESACIGVQNAFSWGYCSLEGNWTVPDSLIPERLLPRIVKTGEIIGSVRRSDFPLPLNASIFSSIGDLQSTVYPLLTADISAGFLNLGTSAQLGCIQQKHQPNTPFTLPFFDDYYLIAVTSMNGGNTLQFLANKILEWASLLSGNSELALNYDLFKRILDDCDEDSQDSEVKVMPTFYRERNDHMQSMIQGLSSQTSIRHLLHQCCCGIIENLLRMFPIKRLTEFGVQKLLLAGNASQHCYRRIISDRFRNFQQIQRSDVIFSADYGASLLALNKLN</sequence>
<evidence type="ECO:0000256" key="1">
    <source>
        <dbReference type="ARBA" id="ARBA00009156"/>
    </source>
</evidence>
<organism evidence="4 5">
    <name type="scientific">Syphacia muris</name>
    <dbReference type="NCBI Taxonomy" id="451379"/>
    <lineage>
        <taxon>Eukaryota</taxon>
        <taxon>Metazoa</taxon>
        <taxon>Ecdysozoa</taxon>
        <taxon>Nematoda</taxon>
        <taxon>Chromadorea</taxon>
        <taxon>Rhabditida</taxon>
        <taxon>Spirurina</taxon>
        <taxon>Oxyuridomorpha</taxon>
        <taxon>Oxyuroidea</taxon>
        <taxon>Oxyuridae</taxon>
        <taxon>Syphacia</taxon>
    </lineage>
</organism>
<dbReference type="SUPFAM" id="SSF53067">
    <property type="entry name" value="Actin-like ATPase domain"/>
    <property type="match status" value="2"/>
</dbReference>
<dbReference type="Proteomes" id="UP000046393">
    <property type="component" value="Unplaced"/>
</dbReference>
<dbReference type="AlphaFoldDB" id="A0A0N5ASL4"/>
<reference evidence="5" key="1">
    <citation type="submission" date="2017-02" db="UniProtKB">
        <authorList>
            <consortium name="WormBaseParasite"/>
        </authorList>
    </citation>
    <scope>IDENTIFICATION</scope>
</reference>
<dbReference type="GO" id="GO:0005829">
    <property type="term" value="C:cytosol"/>
    <property type="evidence" value="ECO:0007669"/>
    <property type="project" value="TreeGrafter"/>
</dbReference>
<evidence type="ECO:0000256" key="2">
    <source>
        <dbReference type="ARBA" id="ARBA00022679"/>
    </source>
</evidence>
<keyword evidence="4" id="KW-1185">Reference proteome</keyword>
<name>A0A0N5ASL4_9BILA</name>
<protein>
    <submittedName>
        <fullName evidence="5">FGGY_N domain-containing protein</fullName>
    </submittedName>
</protein>